<protein>
    <submittedName>
        <fullName evidence="1">C2H2-type domain-containing protein</fullName>
    </submittedName>
</protein>
<evidence type="ECO:0000313" key="2">
    <source>
        <dbReference type="Proteomes" id="UP000623467"/>
    </source>
</evidence>
<dbReference type="EMBL" id="JACAZH010000001">
    <property type="protein sequence ID" value="KAF7378251.1"/>
    <property type="molecule type" value="Genomic_DNA"/>
</dbReference>
<sequence length="127" mass="14820">MSSKNIDYLLELWALSMMKHDDLGPFQDYQHIYETIDASKLGDAPWQCLQTEPLAIGEDAPIWARQSYEVWYRDPDVVVSNMLDNPDFDGAFDTTPYIHLDSSGKRRWHDFMSANFAWKHSVIVFPF</sequence>
<proteinExistence type="predicted"/>
<dbReference type="InterPro" id="IPR041078">
    <property type="entry name" value="Plavaka"/>
</dbReference>
<organism evidence="1 2">
    <name type="scientific">Mycena sanguinolenta</name>
    <dbReference type="NCBI Taxonomy" id="230812"/>
    <lineage>
        <taxon>Eukaryota</taxon>
        <taxon>Fungi</taxon>
        <taxon>Dikarya</taxon>
        <taxon>Basidiomycota</taxon>
        <taxon>Agaricomycotina</taxon>
        <taxon>Agaricomycetes</taxon>
        <taxon>Agaricomycetidae</taxon>
        <taxon>Agaricales</taxon>
        <taxon>Marasmiineae</taxon>
        <taxon>Mycenaceae</taxon>
        <taxon>Mycena</taxon>
    </lineage>
</organism>
<accession>A0A8H7DP38</accession>
<evidence type="ECO:0000313" key="1">
    <source>
        <dbReference type="EMBL" id="KAF7378251.1"/>
    </source>
</evidence>
<dbReference type="OrthoDB" id="3199698at2759"/>
<comment type="caution">
    <text evidence="1">The sequence shown here is derived from an EMBL/GenBank/DDBJ whole genome shotgun (WGS) entry which is preliminary data.</text>
</comment>
<reference evidence="1" key="1">
    <citation type="submission" date="2020-05" db="EMBL/GenBank/DDBJ databases">
        <title>Mycena genomes resolve the evolution of fungal bioluminescence.</title>
        <authorList>
            <person name="Tsai I.J."/>
        </authorList>
    </citation>
    <scope>NUCLEOTIDE SEQUENCE</scope>
    <source>
        <strain evidence="1">160909Yilan</strain>
    </source>
</reference>
<name>A0A8H7DP38_9AGAR</name>
<keyword evidence="2" id="KW-1185">Reference proteome</keyword>
<gene>
    <name evidence="1" type="ORF">MSAN_00250300</name>
</gene>
<dbReference type="AlphaFoldDB" id="A0A8H7DP38"/>
<dbReference type="Proteomes" id="UP000623467">
    <property type="component" value="Unassembled WGS sequence"/>
</dbReference>
<dbReference type="Pfam" id="PF18759">
    <property type="entry name" value="Plavaka"/>
    <property type="match status" value="1"/>
</dbReference>